<dbReference type="EMBL" id="SMCP01000003">
    <property type="protein sequence ID" value="TCV88885.1"/>
    <property type="molecule type" value="Genomic_DNA"/>
</dbReference>
<feature type="transmembrane region" description="Helical" evidence="1">
    <location>
        <begin position="95"/>
        <end position="111"/>
    </location>
</feature>
<dbReference type="RefSeq" id="WP_132965898.1">
    <property type="nucleotide sequence ID" value="NZ_LEKL01000025.1"/>
</dbReference>
<evidence type="ECO:0000313" key="4">
    <source>
        <dbReference type="EMBL" id="TNG89494.1"/>
    </source>
</evidence>
<evidence type="ECO:0000313" key="5">
    <source>
        <dbReference type="Proteomes" id="UP000294619"/>
    </source>
</evidence>
<keyword evidence="1" id="KW-0812">Transmembrane</keyword>
<feature type="transmembrane region" description="Helical" evidence="1">
    <location>
        <begin position="5"/>
        <end position="22"/>
    </location>
</feature>
<dbReference type="InterPro" id="IPR009936">
    <property type="entry name" value="DUF1468"/>
</dbReference>
<gene>
    <name evidence="3" type="ORF">EDC16_103240</name>
    <name evidence="4" type="ORF">FHQ21_10165</name>
</gene>
<feature type="transmembrane region" description="Helical" evidence="1">
    <location>
        <begin position="118"/>
        <end position="137"/>
    </location>
</feature>
<keyword evidence="1" id="KW-1133">Transmembrane helix</keyword>
<evidence type="ECO:0000313" key="6">
    <source>
        <dbReference type="Proteomes" id="UP000305526"/>
    </source>
</evidence>
<evidence type="ECO:0000256" key="1">
    <source>
        <dbReference type="SAM" id="Phobius"/>
    </source>
</evidence>
<sequence length="148" mass="16783">MIRLFIPIVLLIFGLIISIYSYSTYGDFDSYGAAYYPTIIGALVSVFSFVDFIMELKMKKTYVFQSFNFSREIIAVCFVVIAVLFYIFLADVLGFVITTSLILIFMAVPLVKKQKVFTALFLIVVATLIYLLFAKVLQVSLPVGLFFE</sequence>
<reference evidence="4 6" key="2">
    <citation type="submission" date="2019-05" db="EMBL/GenBank/DDBJ databases">
        <title>Pasteurellaceae isolates from reptiles.</title>
        <authorList>
            <person name="Bojesen A.M."/>
            <person name="Lund E."/>
        </authorList>
    </citation>
    <scope>NUCLEOTIDE SEQUENCE [LARGE SCALE GENOMIC DNA]</scope>
    <source>
        <strain evidence="4 6">ELNT2x</strain>
    </source>
</reference>
<feature type="transmembrane region" description="Helical" evidence="1">
    <location>
        <begin position="34"/>
        <end position="53"/>
    </location>
</feature>
<evidence type="ECO:0000313" key="3">
    <source>
        <dbReference type="EMBL" id="TCV88885.1"/>
    </source>
</evidence>
<dbReference type="EMBL" id="VDGV01000095">
    <property type="protein sequence ID" value="TNG89494.1"/>
    <property type="molecule type" value="Genomic_DNA"/>
</dbReference>
<organism evidence="3 5">
    <name type="scientific">Testudinibacter aquarius</name>
    <dbReference type="NCBI Taxonomy" id="1524974"/>
    <lineage>
        <taxon>Bacteria</taxon>
        <taxon>Pseudomonadati</taxon>
        <taxon>Pseudomonadota</taxon>
        <taxon>Gammaproteobacteria</taxon>
        <taxon>Pasteurellales</taxon>
        <taxon>Pasteurellaceae</taxon>
        <taxon>Testudinibacter</taxon>
    </lineage>
</organism>
<reference evidence="3 5" key="1">
    <citation type="submission" date="2019-03" db="EMBL/GenBank/DDBJ databases">
        <title>Genomic Encyclopedia of Type Strains, Phase IV (KMG-IV): sequencing the most valuable type-strain genomes for metagenomic binning, comparative biology and taxonomic classification.</title>
        <authorList>
            <person name="Goeker M."/>
        </authorList>
    </citation>
    <scope>NUCLEOTIDE SEQUENCE [LARGE SCALE GENOMIC DNA]</scope>
    <source>
        <strain evidence="3 5">DSM 28140</strain>
    </source>
</reference>
<dbReference type="Pfam" id="PF07331">
    <property type="entry name" value="TctB"/>
    <property type="match status" value="1"/>
</dbReference>
<dbReference type="Proteomes" id="UP000294619">
    <property type="component" value="Unassembled WGS sequence"/>
</dbReference>
<feature type="domain" description="DUF1468" evidence="2">
    <location>
        <begin position="6"/>
        <end position="142"/>
    </location>
</feature>
<dbReference type="AlphaFoldDB" id="A0A4R3Y948"/>
<evidence type="ECO:0000259" key="2">
    <source>
        <dbReference type="Pfam" id="PF07331"/>
    </source>
</evidence>
<accession>A0A4R3Y948</accession>
<feature type="transmembrane region" description="Helical" evidence="1">
    <location>
        <begin position="73"/>
        <end position="89"/>
    </location>
</feature>
<dbReference type="Proteomes" id="UP000305526">
    <property type="component" value="Unassembled WGS sequence"/>
</dbReference>
<proteinExistence type="predicted"/>
<comment type="caution">
    <text evidence="3">The sequence shown here is derived from an EMBL/GenBank/DDBJ whole genome shotgun (WGS) entry which is preliminary data.</text>
</comment>
<keyword evidence="6" id="KW-1185">Reference proteome</keyword>
<keyword evidence="1" id="KW-0472">Membrane</keyword>
<protein>
    <submittedName>
        <fullName evidence="3">Tripartite tricarboxylate transporter TctB family protein</fullName>
    </submittedName>
</protein>
<name>A0A4R3Y948_9PAST</name>